<dbReference type="Gene3D" id="1.20.1270.10">
    <property type="match status" value="1"/>
</dbReference>
<dbReference type="SUPFAM" id="SSF100920">
    <property type="entry name" value="Heat shock protein 70kD (HSP70), peptide-binding domain"/>
    <property type="match status" value="1"/>
</dbReference>
<gene>
    <name evidence="5" type="ORF">ANN_28141</name>
</gene>
<feature type="region of interest" description="Disordered" evidence="4">
    <location>
        <begin position="407"/>
        <end position="441"/>
    </location>
</feature>
<dbReference type="InterPro" id="IPR013126">
    <property type="entry name" value="Hsp_70_fam"/>
</dbReference>
<dbReference type="InterPro" id="IPR018181">
    <property type="entry name" value="Heat_shock_70_CS"/>
</dbReference>
<evidence type="ECO:0008006" key="7">
    <source>
        <dbReference type="Google" id="ProtNLM"/>
    </source>
</evidence>
<name>A0ABQ8T3Y1_PERAM</name>
<evidence type="ECO:0000256" key="4">
    <source>
        <dbReference type="SAM" id="MobiDB-lite"/>
    </source>
</evidence>
<dbReference type="Gene3D" id="3.30.420.40">
    <property type="match status" value="1"/>
</dbReference>
<dbReference type="InterPro" id="IPR029047">
    <property type="entry name" value="HSP70_peptide-bd_sf"/>
</dbReference>
<dbReference type="Pfam" id="PF00012">
    <property type="entry name" value="HSP70"/>
    <property type="match status" value="1"/>
</dbReference>
<dbReference type="EMBL" id="JAJSOF020000016">
    <property type="protein sequence ID" value="KAJ4440766.1"/>
    <property type="molecule type" value="Genomic_DNA"/>
</dbReference>
<dbReference type="PANTHER" id="PTHR19375">
    <property type="entry name" value="HEAT SHOCK PROTEIN 70KDA"/>
    <property type="match status" value="1"/>
</dbReference>
<keyword evidence="6" id="KW-1185">Reference proteome</keyword>
<dbReference type="Gene3D" id="2.60.34.10">
    <property type="entry name" value="Substrate Binding Domain Of DNAk, Chain A, domain 1"/>
    <property type="match status" value="1"/>
</dbReference>
<dbReference type="SUPFAM" id="SSF100934">
    <property type="entry name" value="Heat shock protein 70kD (HSP70), C-terminal subdomain"/>
    <property type="match status" value="1"/>
</dbReference>
<comment type="caution">
    <text evidence="5">The sequence shown here is derived from an EMBL/GenBank/DDBJ whole genome shotgun (WGS) entry which is preliminary data.</text>
</comment>
<evidence type="ECO:0000313" key="6">
    <source>
        <dbReference type="Proteomes" id="UP001148838"/>
    </source>
</evidence>
<protein>
    <recommendedName>
        <fullName evidence="7">Per a allergen</fullName>
    </recommendedName>
</protein>
<accession>A0ABQ8T3Y1</accession>
<evidence type="ECO:0000313" key="5">
    <source>
        <dbReference type="EMBL" id="KAJ4440766.1"/>
    </source>
</evidence>
<organism evidence="5 6">
    <name type="scientific">Periplaneta americana</name>
    <name type="common">American cockroach</name>
    <name type="synonym">Blatta americana</name>
    <dbReference type="NCBI Taxonomy" id="6978"/>
    <lineage>
        <taxon>Eukaryota</taxon>
        <taxon>Metazoa</taxon>
        <taxon>Ecdysozoa</taxon>
        <taxon>Arthropoda</taxon>
        <taxon>Hexapoda</taxon>
        <taxon>Insecta</taxon>
        <taxon>Pterygota</taxon>
        <taxon>Neoptera</taxon>
        <taxon>Polyneoptera</taxon>
        <taxon>Dictyoptera</taxon>
        <taxon>Blattodea</taxon>
        <taxon>Blattoidea</taxon>
        <taxon>Blattidae</taxon>
        <taxon>Blattinae</taxon>
        <taxon>Periplaneta</taxon>
    </lineage>
</organism>
<dbReference type="PROSITE" id="PS00297">
    <property type="entry name" value="HSP70_1"/>
    <property type="match status" value="1"/>
</dbReference>
<dbReference type="PRINTS" id="PR00301">
    <property type="entry name" value="HEATSHOCK70"/>
</dbReference>
<reference evidence="5 6" key="1">
    <citation type="journal article" date="2022" name="Allergy">
        <title>Genome assembly and annotation of Periplaneta americana reveal a comprehensive cockroach allergen profile.</title>
        <authorList>
            <person name="Wang L."/>
            <person name="Xiong Q."/>
            <person name="Saelim N."/>
            <person name="Wang L."/>
            <person name="Nong W."/>
            <person name="Wan A.T."/>
            <person name="Shi M."/>
            <person name="Liu X."/>
            <person name="Cao Q."/>
            <person name="Hui J.H.L."/>
            <person name="Sookrung N."/>
            <person name="Leung T.F."/>
            <person name="Tungtrongchitr A."/>
            <person name="Tsui S.K.W."/>
        </authorList>
    </citation>
    <scope>NUCLEOTIDE SEQUENCE [LARGE SCALE GENOMIC DNA]</scope>
    <source>
        <strain evidence="5">PWHHKU_190912</strain>
    </source>
</reference>
<keyword evidence="2" id="KW-0547">Nucleotide-binding</keyword>
<dbReference type="SUPFAM" id="SSF53067">
    <property type="entry name" value="Actin-like ATPase domain"/>
    <property type="match status" value="1"/>
</dbReference>
<comment type="similarity">
    <text evidence="1">Belongs to the heat shock protein 70 family.</text>
</comment>
<dbReference type="InterPro" id="IPR043129">
    <property type="entry name" value="ATPase_NBD"/>
</dbReference>
<evidence type="ECO:0000256" key="1">
    <source>
        <dbReference type="ARBA" id="ARBA00007381"/>
    </source>
</evidence>
<evidence type="ECO:0000256" key="3">
    <source>
        <dbReference type="ARBA" id="ARBA00022840"/>
    </source>
</evidence>
<dbReference type="InterPro" id="IPR029048">
    <property type="entry name" value="HSP70_C_sf"/>
</dbReference>
<dbReference type="Proteomes" id="UP001148838">
    <property type="component" value="Unassembled WGS sequence"/>
</dbReference>
<proteinExistence type="inferred from homology"/>
<evidence type="ECO:0000256" key="2">
    <source>
        <dbReference type="ARBA" id="ARBA00022741"/>
    </source>
</evidence>
<keyword evidence="3" id="KW-0067">ATP-binding</keyword>
<sequence length="441" mass="48519">MSKIIGIDLGTTNSCVSVMEINDPVVIPNSEGKRTTPSIVAFVEGGERKIGDPAKRQAVTNPQKTVFSIKRFMGRMYSEITEELKHVPYKVVKGGNNTPRVDIENRLYAPQEISAMILQKMKKTAEDYLGKEVNKAVITVPAYFNDAQRQATKEAGEIAGLQKPSKGVNPDEVVAVGAAIQGGVLTGDVQNVLLLDVTPLSLGIETLGGVFTKLIESNTTIPTKKSEIFSTAADNQSAVTIRVGQGERPMFNDNKEIGRFDLVDIPPAPRGTPQIEVSFDIDASGILHVSAKDKGTGKEQSIRIETSSGLSQDEIEKMKKEAEKNAQKDEKIKGEIDKLNAADNQIFQSEKQLKDYGDKLSENNKKNIENFLEELKQAYSKKDFSKIEICMKKLNEAWTNASQEIYAASKTKSPTDNSENEEKKGNKGNENVQDVDYEEVK</sequence>